<evidence type="ECO:0000313" key="2">
    <source>
        <dbReference type="EMBL" id="UVF22664.1"/>
    </source>
</evidence>
<keyword evidence="2" id="KW-0614">Plasmid</keyword>
<accession>A0ABY5S0C5</accession>
<dbReference type="RefSeq" id="WP_173949715.1">
    <property type="nucleotide sequence ID" value="NZ_CP102847.1"/>
</dbReference>
<keyword evidence="3" id="KW-1185">Reference proteome</keyword>
<gene>
    <name evidence="2" type="ORF">HPT29_028030</name>
</gene>
<name>A0ABY5S0C5_9HYPH</name>
<proteinExistence type="predicted"/>
<feature type="transmembrane region" description="Helical" evidence="1">
    <location>
        <begin position="96"/>
        <end position="121"/>
    </location>
</feature>
<dbReference type="Proteomes" id="UP001017257">
    <property type="component" value="Plasmid pR24_2"/>
</dbReference>
<evidence type="ECO:0000256" key="1">
    <source>
        <dbReference type="SAM" id="Phobius"/>
    </source>
</evidence>
<protein>
    <recommendedName>
        <fullName evidence="4">Cytochrome-c oxidase</fullName>
    </recommendedName>
</protein>
<organism evidence="2 3">
    <name type="scientific">Microvirga terrae</name>
    <dbReference type="NCBI Taxonomy" id="2740529"/>
    <lineage>
        <taxon>Bacteria</taxon>
        <taxon>Pseudomonadati</taxon>
        <taxon>Pseudomonadota</taxon>
        <taxon>Alphaproteobacteria</taxon>
        <taxon>Hyphomicrobiales</taxon>
        <taxon>Methylobacteriaceae</taxon>
        <taxon>Microvirga</taxon>
    </lineage>
</organism>
<evidence type="ECO:0000313" key="3">
    <source>
        <dbReference type="Proteomes" id="UP001017257"/>
    </source>
</evidence>
<dbReference type="EMBL" id="CP102847">
    <property type="protein sequence ID" value="UVF22664.1"/>
    <property type="molecule type" value="Genomic_DNA"/>
</dbReference>
<feature type="transmembrane region" description="Helical" evidence="1">
    <location>
        <begin position="71"/>
        <end position="90"/>
    </location>
</feature>
<evidence type="ECO:0008006" key="4">
    <source>
        <dbReference type="Google" id="ProtNLM"/>
    </source>
</evidence>
<keyword evidence="1" id="KW-0472">Membrane</keyword>
<geneLocation type="plasmid" evidence="2 3">
    <name>pR24_2</name>
</geneLocation>
<keyword evidence="1" id="KW-0812">Transmembrane</keyword>
<feature type="transmembrane region" description="Helical" evidence="1">
    <location>
        <begin position="39"/>
        <end position="59"/>
    </location>
</feature>
<reference evidence="2" key="1">
    <citation type="submission" date="2022-08" db="EMBL/GenBank/DDBJ databases">
        <title>Microvirga terrae sp. nov., isolated from soil.</title>
        <authorList>
            <person name="Kim K.H."/>
            <person name="Seo Y.L."/>
            <person name="Kim J.M."/>
            <person name="Lee J.K."/>
            <person name="Han D.M."/>
            <person name="Jeon C.O."/>
        </authorList>
    </citation>
    <scope>NUCLEOTIDE SEQUENCE</scope>
    <source>
        <strain evidence="2">R24</strain>
        <plasmid evidence="2">pR24_2</plasmid>
    </source>
</reference>
<keyword evidence="1" id="KW-1133">Transmembrane helix</keyword>
<sequence length="126" mass="13467">MRNIDVYFLTLASLCLVLSVSLGLGMGFAQDFSLGHLHSHLNLVGWASTALFGLTYRAYPVLAESRLAKAHFLISAPSGLMFPAGIYVLIVHGQPVPAVVAAIVWLVGTALFCISLVRLAVEKSRG</sequence>